<evidence type="ECO:0000313" key="1">
    <source>
        <dbReference type="EMBL" id="RCI07767.1"/>
    </source>
</evidence>
<name>A0A367L037_9HYPO</name>
<protein>
    <submittedName>
        <fullName evidence="1">Uncharacterized protein</fullName>
    </submittedName>
</protein>
<accession>A0A367L037</accession>
<gene>
    <name evidence="1" type="ORF">L249_5726</name>
</gene>
<sequence length="142" mass="15507">MRQYESHDMTYSLSSEHLPQTSPSFNKLLVNDISSTPAIHSHPVTTFIRSIVASFFLQSQGLSPPMKEQVLDLESSINSLALLCKHLASLDALHCIAVTSPAFSLHAPSRRNARGILAPASSGTGLHVVSRCRETWNEVIPT</sequence>
<dbReference type="AlphaFoldDB" id="A0A367L037"/>
<organism evidence="1 2">
    <name type="scientific">Ophiocordyceps polyrhachis-furcata BCC 54312</name>
    <dbReference type="NCBI Taxonomy" id="1330021"/>
    <lineage>
        <taxon>Eukaryota</taxon>
        <taxon>Fungi</taxon>
        <taxon>Dikarya</taxon>
        <taxon>Ascomycota</taxon>
        <taxon>Pezizomycotina</taxon>
        <taxon>Sordariomycetes</taxon>
        <taxon>Hypocreomycetidae</taxon>
        <taxon>Hypocreales</taxon>
        <taxon>Ophiocordycipitaceae</taxon>
        <taxon>Ophiocordyceps</taxon>
    </lineage>
</organism>
<reference evidence="1 2" key="1">
    <citation type="journal article" date="2015" name="BMC Genomics">
        <title>Insights from the genome of Ophiocordyceps polyrhachis-furcata to pathogenicity and host specificity in insect fungi.</title>
        <authorList>
            <person name="Wichadakul D."/>
            <person name="Kobmoo N."/>
            <person name="Ingsriswang S."/>
            <person name="Tangphatsornruang S."/>
            <person name="Chantasingh D."/>
            <person name="Luangsa-ard J.J."/>
            <person name="Eurwilaichitr L."/>
        </authorList>
    </citation>
    <scope>NUCLEOTIDE SEQUENCE [LARGE SCALE GENOMIC DNA]</scope>
    <source>
        <strain evidence="1 2">BCC 54312</strain>
    </source>
</reference>
<keyword evidence="2" id="KW-1185">Reference proteome</keyword>
<dbReference type="EMBL" id="LKCN02000024">
    <property type="protein sequence ID" value="RCI07767.1"/>
    <property type="molecule type" value="Genomic_DNA"/>
</dbReference>
<dbReference type="Proteomes" id="UP000253664">
    <property type="component" value="Unassembled WGS sequence"/>
</dbReference>
<proteinExistence type="predicted"/>
<evidence type="ECO:0000313" key="2">
    <source>
        <dbReference type="Proteomes" id="UP000253664"/>
    </source>
</evidence>
<comment type="caution">
    <text evidence="1">The sequence shown here is derived from an EMBL/GenBank/DDBJ whole genome shotgun (WGS) entry which is preliminary data.</text>
</comment>